<keyword evidence="3" id="KW-1185">Reference proteome</keyword>
<feature type="signal peptide" evidence="1">
    <location>
        <begin position="1"/>
        <end position="21"/>
    </location>
</feature>
<organism evidence="2 3">
    <name type="scientific">Lasiosphaeria hispida</name>
    <dbReference type="NCBI Taxonomy" id="260671"/>
    <lineage>
        <taxon>Eukaryota</taxon>
        <taxon>Fungi</taxon>
        <taxon>Dikarya</taxon>
        <taxon>Ascomycota</taxon>
        <taxon>Pezizomycotina</taxon>
        <taxon>Sordariomycetes</taxon>
        <taxon>Sordariomycetidae</taxon>
        <taxon>Sordariales</taxon>
        <taxon>Lasiosphaeriaceae</taxon>
        <taxon>Lasiosphaeria</taxon>
    </lineage>
</organism>
<sequence>MQFNITSALLAALVASPLASATVFMGLREGPSGDQSQVAWTNGTPNICAGFSTIVNGNSNPCGIDFFVDGNNGPFTFEGCGGNGLTLERNHQFNSNCKFVNQLVRCDDGAVIGVNGFWNC</sequence>
<dbReference type="Proteomes" id="UP001275084">
    <property type="component" value="Unassembled WGS sequence"/>
</dbReference>
<evidence type="ECO:0000313" key="2">
    <source>
        <dbReference type="EMBL" id="KAK3348719.1"/>
    </source>
</evidence>
<accession>A0AAJ0HD83</accession>
<name>A0AAJ0HD83_9PEZI</name>
<evidence type="ECO:0008006" key="4">
    <source>
        <dbReference type="Google" id="ProtNLM"/>
    </source>
</evidence>
<proteinExistence type="predicted"/>
<dbReference type="EMBL" id="JAUIQD010000005">
    <property type="protein sequence ID" value="KAK3348719.1"/>
    <property type="molecule type" value="Genomic_DNA"/>
</dbReference>
<feature type="chain" id="PRO_5042499978" description="Cyanovirin-N domain-containing protein" evidence="1">
    <location>
        <begin position="22"/>
        <end position="120"/>
    </location>
</feature>
<evidence type="ECO:0000313" key="3">
    <source>
        <dbReference type="Proteomes" id="UP001275084"/>
    </source>
</evidence>
<protein>
    <recommendedName>
        <fullName evidence="4">Cyanovirin-N domain-containing protein</fullName>
    </recommendedName>
</protein>
<comment type="caution">
    <text evidence="2">The sequence shown here is derived from an EMBL/GenBank/DDBJ whole genome shotgun (WGS) entry which is preliminary data.</text>
</comment>
<evidence type="ECO:0000256" key="1">
    <source>
        <dbReference type="SAM" id="SignalP"/>
    </source>
</evidence>
<gene>
    <name evidence="2" type="ORF">B0T25DRAFT_581817</name>
</gene>
<reference evidence="2" key="1">
    <citation type="journal article" date="2023" name="Mol. Phylogenet. Evol.">
        <title>Genome-scale phylogeny and comparative genomics of the fungal order Sordariales.</title>
        <authorList>
            <person name="Hensen N."/>
            <person name="Bonometti L."/>
            <person name="Westerberg I."/>
            <person name="Brannstrom I.O."/>
            <person name="Guillou S."/>
            <person name="Cros-Aarteil S."/>
            <person name="Calhoun S."/>
            <person name="Haridas S."/>
            <person name="Kuo A."/>
            <person name="Mondo S."/>
            <person name="Pangilinan J."/>
            <person name="Riley R."/>
            <person name="LaButti K."/>
            <person name="Andreopoulos B."/>
            <person name="Lipzen A."/>
            <person name="Chen C."/>
            <person name="Yan M."/>
            <person name="Daum C."/>
            <person name="Ng V."/>
            <person name="Clum A."/>
            <person name="Steindorff A."/>
            <person name="Ohm R.A."/>
            <person name="Martin F."/>
            <person name="Silar P."/>
            <person name="Natvig D.O."/>
            <person name="Lalanne C."/>
            <person name="Gautier V."/>
            <person name="Ament-Velasquez S.L."/>
            <person name="Kruys A."/>
            <person name="Hutchinson M.I."/>
            <person name="Powell A.J."/>
            <person name="Barry K."/>
            <person name="Miller A.N."/>
            <person name="Grigoriev I.V."/>
            <person name="Debuchy R."/>
            <person name="Gladieux P."/>
            <person name="Hiltunen Thoren M."/>
            <person name="Johannesson H."/>
        </authorList>
    </citation>
    <scope>NUCLEOTIDE SEQUENCE</scope>
    <source>
        <strain evidence="2">CBS 955.72</strain>
    </source>
</reference>
<keyword evidence="1" id="KW-0732">Signal</keyword>
<reference evidence="2" key="2">
    <citation type="submission" date="2023-06" db="EMBL/GenBank/DDBJ databases">
        <authorList>
            <consortium name="Lawrence Berkeley National Laboratory"/>
            <person name="Haridas S."/>
            <person name="Hensen N."/>
            <person name="Bonometti L."/>
            <person name="Westerberg I."/>
            <person name="Brannstrom I.O."/>
            <person name="Guillou S."/>
            <person name="Cros-Aarteil S."/>
            <person name="Calhoun S."/>
            <person name="Kuo A."/>
            <person name="Mondo S."/>
            <person name="Pangilinan J."/>
            <person name="Riley R."/>
            <person name="Labutti K."/>
            <person name="Andreopoulos B."/>
            <person name="Lipzen A."/>
            <person name="Chen C."/>
            <person name="Yanf M."/>
            <person name="Daum C."/>
            <person name="Ng V."/>
            <person name="Clum A."/>
            <person name="Steindorff A."/>
            <person name="Ohm R."/>
            <person name="Martin F."/>
            <person name="Silar P."/>
            <person name="Natvig D."/>
            <person name="Lalanne C."/>
            <person name="Gautier V."/>
            <person name="Ament-Velasquez S.L."/>
            <person name="Kruys A."/>
            <person name="Hutchinson M.I."/>
            <person name="Powell A.J."/>
            <person name="Barry K."/>
            <person name="Miller A.N."/>
            <person name="Grigoriev I.V."/>
            <person name="Debuchy R."/>
            <person name="Gladieux P."/>
            <person name="Thoren M.H."/>
            <person name="Johannesson H."/>
        </authorList>
    </citation>
    <scope>NUCLEOTIDE SEQUENCE</scope>
    <source>
        <strain evidence="2">CBS 955.72</strain>
    </source>
</reference>
<dbReference type="AlphaFoldDB" id="A0AAJ0HD83"/>